<dbReference type="Proteomes" id="UP000241507">
    <property type="component" value="Chromosome"/>
</dbReference>
<protein>
    <recommendedName>
        <fullName evidence="4">HTH araC/xylS-type domain-containing protein</fullName>
    </recommendedName>
</protein>
<feature type="domain" description="HTH araC/xylS-type" evidence="4">
    <location>
        <begin position="267"/>
        <end position="365"/>
    </location>
</feature>
<dbReference type="OrthoDB" id="135231at2"/>
<dbReference type="AlphaFoldDB" id="A0A2R3Z4X4"/>
<keyword evidence="2" id="KW-0238">DNA-binding</keyword>
<dbReference type="RefSeq" id="WP_107012089.1">
    <property type="nucleotide sequence ID" value="NZ_CP028136.1"/>
</dbReference>
<dbReference type="Gene3D" id="3.30.70.1230">
    <property type="entry name" value="Nucleotide cyclase"/>
    <property type="match status" value="1"/>
</dbReference>
<evidence type="ECO:0000256" key="3">
    <source>
        <dbReference type="ARBA" id="ARBA00023163"/>
    </source>
</evidence>
<dbReference type="GO" id="GO:0043565">
    <property type="term" value="F:sequence-specific DNA binding"/>
    <property type="evidence" value="ECO:0007669"/>
    <property type="project" value="InterPro"/>
</dbReference>
<sequence length="365" mass="42057">MPVFMDLHIGQGLTAEDIAMAHQMDLKIQGDFDCKCLTYWFDKERGNAYCLVDAPSKEAVYELHRNSHKQLPDEIIEVDRRVIKAFLGRIHDPEVVDYMIDQKIKVFNDPAFRVLLMLRIRDRQRLVHELGEKKAGEYLNAFEKVSQHQILKNNGMAAESGKGVTVATFTSAIQAVICAIDIQNFLHNDLEKIDLKIGIHAGQPVEKNPGLFENTLRFIRFICCFENSSNIIVSHTVTNLMESAQNSTLLNSPSVRCISKADENFLKSLIEVIYNNWQNPLFEMKDYLNTMSMSKSQFYRRCIETTGHSFNRVLREYRLHQALEKLMKTEKNVAETAFASGFNSPSYFTKCFQKHFNIHPSEYLN</sequence>
<evidence type="ECO:0000256" key="2">
    <source>
        <dbReference type="ARBA" id="ARBA00023125"/>
    </source>
</evidence>
<dbReference type="Gene3D" id="1.10.10.60">
    <property type="entry name" value="Homeodomain-like"/>
    <property type="match status" value="1"/>
</dbReference>
<dbReference type="PANTHER" id="PTHR43280:SF2">
    <property type="entry name" value="HTH-TYPE TRANSCRIPTIONAL REGULATOR EXSA"/>
    <property type="match status" value="1"/>
</dbReference>
<dbReference type="SUPFAM" id="SSF55073">
    <property type="entry name" value="Nucleotide cyclase"/>
    <property type="match status" value="1"/>
</dbReference>
<gene>
    <name evidence="5" type="ORF">C7S20_08545</name>
</gene>
<dbReference type="SUPFAM" id="SSF46689">
    <property type="entry name" value="Homeodomain-like"/>
    <property type="match status" value="1"/>
</dbReference>
<dbReference type="InterPro" id="IPR009057">
    <property type="entry name" value="Homeodomain-like_sf"/>
</dbReference>
<organism evidence="5 6">
    <name type="scientific">Christiangramia fulva</name>
    <dbReference type="NCBI Taxonomy" id="2126553"/>
    <lineage>
        <taxon>Bacteria</taxon>
        <taxon>Pseudomonadati</taxon>
        <taxon>Bacteroidota</taxon>
        <taxon>Flavobacteriia</taxon>
        <taxon>Flavobacteriales</taxon>
        <taxon>Flavobacteriaceae</taxon>
        <taxon>Christiangramia</taxon>
    </lineage>
</organism>
<dbReference type="InterPro" id="IPR042557">
    <property type="entry name" value="SCO4226"/>
</dbReference>
<name>A0A2R3Z4X4_9FLAO</name>
<dbReference type="PROSITE" id="PS01124">
    <property type="entry name" value="HTH_ARAC_FAMILY_2"/>
    <property type="match status" value="1"/>
</dbReference>
<evidence type="ECO:0000259" key="4">
    <source>
        <dbReference type="PROSITE" id="PS01124"/>
    </source>
</evidence>
<keyword evidence="3" id="KW-0804">Transcription</keyword>
<proteinExistence type="predicted"/>
<dbReference type="KEGG" id="grs:C7S20_08545"/>
<dbReference type="Gene3D" id="3.30.70.3090">
    <property type="entry name" value="ORF SCO4226, nickel-binding ferredoxin-like monomer"/>
    <property type="match status" value="1"/>
</dbReference>
<dbReference type="PANTHER" id="PTHR43280">
    <property type="entry name" value="ARAC-FAMILY TRANSCRIPTIONAL REGULATOR"/>
    <property type="match status" value="1"/>
</dbReference>
<accession>A0A2R3Z4X4</accession>
<dbReference type="SMART" id="SM00342">
    <property type="entry name" value="HTH_ARAC"/>
    <property type="match status" value="1"/>
</dbReference>
<dbReference type="InterPro" id="IPR029787">
    <property type="entry name" value="Nucleotide_cyclase"/>
</dbReference>
<dbReference type="Pfam" id="PF12833">
    <property type="entry name" value="HTH_18"/>
    <property type="match status" value="1"/>
</dbReference>
<dbReference type="InterPro" id="IPR018060">
    <property type="entry name" value="HTH_AraC"/>
</dbReference>
<dbReference type="InterPro" id="IPR025336">
    <property type="entry name" value="SCO4226-like"/>
</dbReference>
<reference evidence="6" key="1">
    <citation type="submission" date="2018-03" db="EMBL/GenBank/DDBJ databases">
        <title>Gramella fulva sp. nov., isolated from a dry surface of tidal flat.</title>
        <authorList>
            <person name="Hwang S.H."/>
            <person name="Hwang W.M."/>
            <person name="Kang K."/>
            <person name="Ahn T.-Y."/>
        </authorList>
    </citation>
    <scope>NUCLEOTIDE SEQUENCE [LARGE SCALE GENOMIC DNA]</scope>
    <source>
        <strain evidence="6">SH35</strain>
    </source>
</reference>
<evidence type="ECO:0000313" key="5">
    <source>
        <dbReference type="EMBL" id="AVR45311.1"/>
    </source>
</evidence>
<dbReference type="EMBL" id="CP028136">
    <property type="protein sequence ID" value="AVR45311.1"/>
    <property type="molecule type" value="Genomic_DNA"/>
</dbReference>
<evidence type="ECO:0000313" key="6">
    <source>
        <dbReference type="Proteomes" id="UP000241507"/>
    </source>
</evidence>
<evidence type="ECO:0000256" key="1">
    <source>
        <dbReference type="ARBA" id="ARBA00023015"/>
    </source>
</evidence>
<dbReference type="GO" id="GO:0003700">
    <property type="term" value="F:DNA-binding transcription factor activity"/>
    <property type="evidence" value="ECO:0007669"/>
    <property type="project" value="InterPro"/>
</dbReference>
<keyword evidence="1" id="KW-0805">Transcription regulation</keyword>
<dbReference type="Pfam" id="PF14026">
    <property type="entry name" value="SCO4226-like"/>
    <property type="match status" value="1"/>
</dbReference>
<keyword evidence="6" id="KW-1185">Reference proteome</keyword>